<gene>
    <name evidence="2" type="ORF">PCOR1329_LOCUS7859</name>
</gene>
<comment type="caution">
    <text evidence="2">The sequence shown here is derived from an EMBL/GenBank/DDBJ whole genome shotgun (WGS) entry which is preliminary data.</text>
</comment>
<dbReference type="EMBL" id="CAUYUJ010002139">
    <property type="protein sequence ID" value="CAK0799395.1"/>
    <property type="molecule type" value="Genomic_DNA"/>
</dbReference>
<evidence type="ECO:0000313" key="3">
    <source>
        <dbReference type="Proteomes" id="UP001189429"/>
    </source>
</evidence>
<keyword evidence="3" id="KW-1185">Reference proteome</keyword>
<name>A0ABN9Q209_9DINO</name>
<reference evidence="2" key="1">
    <citation type="submission" date="2023-10" db="EMBL/GenBank/DDBJ databases">
        <authorList>
            <person name="Chen Y."/>
            <person name="Shah S."/>
            <person name="Dougan E. K."/>
            <person name="Thang M."/>
            <person name="Chan C."/>
        </authorList>
    </citation>
    <scope>NUCLEOTIDE SEQUENCE [LARGE SCALE GENOMIC DNA]</scope>
</reference>
<accession>A0ABN9Q209</accession>
<evidence type="ECO:0000313" key="2">
    <source>
        <dbReference type="EMBL" id="CAK0799395.1"/>
    </source>
</evidence>
<protein>
    <submittedName>
        <fullName evidence="2">Uncharacterized protein</fullName>
    </submittedName>
</protein>
<evidence type="ECO:0000256" key="1">
    <source>
        <dbReference type="SAM" id="MobiDB-lite"/>
    </source>
</evidence>
<sequence>MNTFLNRSRDLRCLSPLTLGGQHMPAVLPPSGAGAAQPTRVRQVRPRQAEDDKRADALKKVEHWQTGQRQLFGMMMRQTLRNSRHMREVMAALFDVCPTPTTLRPSWRCRSRFQCTASR</sequence>
<feature type="compositionally biased region" description="Basic and acidic residues" evidence="1">
    <location>
        <begin position="47"/>
        <end position="58"/>
    </location>
</feature>
<organism evidence="2 3">
    <name type="scientific">Prorocentrum cordatum</name>
    <dbReference type="NCBI Taxonomy" id="2364126"/>
    <lineage>
        <taxon>Eukaryota</taxon>
        <taxon>Sar</taxon>
        <taxon>Alveolata</taxon>
        <taxon>Dinophyceae</taxon>
        <taxon>Prorocentrales</taxon>
        <taxon>Prorocentraceae</taxon>
        <taxon>Prorocentrum</taxon>
    </lineage>
</organism>
<feature type="region of interest" description="Disordered" evidence="1">
    <location>
        <begin position="24"/>
        <end position="58"/>
    </location>
</feature>
<dbReference type="Proteomes" id="UP001189429">
    <property type="component" value="Unassembled WGS sequence"/>
</dbReference>
<proteinExistence type="predicted"/>